<dbReference type="NCBIfam" id="TIGR00357">
    <property type="entry name" value="peptide-methionine (R)-S-oxide reductase MsrB"/>
    <property type="match status" value="1"/>
</dbReference>
<dbReference type="AlphaFoldDB" id="A0AAV9IL78"/>
<dbReference type="InterPro" id="IPR028427">
    <property type="entry name" value="Met_Sox_Rdtase_MsrB"/>
</dbReference>
<comment type="similarity">
    <text evidence="1 6">Belongs to the MsrB Met sulfoxide reductase family.</text>
</comment>
<dbReference type="GO" id="GO:0005737">
    <property type="term" value="C:cytoplasm"/>
    <property type="evidence" value="ECO:0007669"/>
    <property type="project" value="TreeGrafter"/>
</dbReference>
<keyword evidence="4 6" id="KW-0560">Oxidoreductase</keyword>
<dbReference type="SUPFAM" id="SSF51316">
    <property type="entry name" value="Mss4-like"/>
    <property type="match status" value="1"/>
</dbReference>
<gene>
    <name evidence="8" type="ORF">GAYE_SCF47G5948</name>
</gene>
<evidence type="ECO:0000256" key="5">
    <source>
        <dbReference type="ARBA" id="ARBA00048488"/>
    </source>
</evidence>
<evidence type="ECO:0000256" key="1">
    <source>
        <dbReference type="ARBA" id="ARBA00007174"/>
    </source>
</evidence>
<keyword evidence="9" id="KW-1185">Reference proteome</keyword>
<comment type="caution">
    <text evidence="8">The sequence shown here is derived from an EMBL/GenBank/DDBJ whole genome shotgun (WGS) entry which is preliminary data.</text>
</comment>
<dbReference type="EC" id="1.8.4.12" evidence="6"/>
<sequence length="181" mass="20383">MQSLAFCLHLPVTRVAQFLKVNRKFIFGGKLPVCANRYRLVLPQNTLMSLEKGRKAPSDEELRKKLSSFEYHVLREGGTERAFTGEYWDCHKKGIYECRACGNPLFHSDTKYDSGSGWPSFFAPIEKDAVTTRTDTSHGMVRTEALCSVCGSHLGHVFPDGPTPTGLRYCMNSVCLKLKEE</sequence>
<evidence type="ECO:0000256" key="4">
    <source>
        <dbReference type="ARBA" id="ARBA00023002"/>
    </source>
</evidence>
<dbReference type="InterPro" id="IPR002579">
    <property type="entry name" value="Met_Sox_Rdtase_MsrB_dom"/>
</dbReference>
<feature type="domain" description="MsrB" evidence="7">
    <location>
        <begin position="59"/>
        <end position="181"/>
    </location>
</feature>
<dbReference type="GO" id="GO:0033743">
    <property type="term" value="F:peptide-methionine (R)-S-oxide reductase activity"/>
    <property type="evidence" value="ECO:0007669"/>
    <property type="project" value="UniProtKB-EC"/>
</dbReference>
<dbReference type="GO" id="GO:0030091">
    <property type="term" value="P:protein repair"/>
    <property type="evidence" value="ECO:0007669"/>
    <property type="project" value="InterPro"/>
</dbReference>
<evidence type="ECO:0000256" key="6">
    <source>
        <dbReference type="RuleBase" id="RU365044"/>
    </source>
</evidence>
<dbReference type="GO" id="GO:0006979">
    <property type="term" value="P:response to oxidative stress"/>
    <property type="evidence" value="ECO:0007669"/>
    <property type="project" value="InterPro"/>
</dbReference>
<evidence type="ECO:0000259" key="7">
    <source>
        <dbReference type="PROSITE" id="PS51790"/>
    </source>
</evidence>
<keyword evidence="2 6" id="KW-0479">Metal-binding</keyword>
<dbReference type="Pfam" id="PF01641">
    <property type="entry name" value="SelR"/>
    <property type="match status" value="1"/>
</dbReference>
<accession>A0AAV9IL78</accession>
<dbReference type="FunFam" id="2.170.150.20:FF:000001">
    <property type="entry name" value="Peptide methionine sulfoxide reductase MsrB"/>
    <property type="match status" value="1"/>
</dbReference>
<protein>
    <recommendedName>
        <fullName evidence="6">Peptide-methionine (R)-S-oxide reductase</fullName>
        <ecNumber evidence="6">1.8.4.12</ecNumber>
    </recommendedName>
</protein>
<evidence type="ECO:0000256" key="2">
    <source>
        <dbReference type="ARBA" id="ARBA00022723"/>
    </source>
</evidence>
<comment type="catalytic activity">
    <reaction evidence="5 6">
        <text>L-methionyl-[protein] + [thioredoxin]-disulfide + H2O = L-methionyl-(R)-S-oxide-[protein] + [thioredoxin]-dithiol</text>
        <dbReference type="Rhea" id="RHEA:24164"/>
        <dbReference type="Rhea" id="RHEA-COMP:10698"/>
        <dbReference type="Rhea" id="RHEA-COMP:10700"/>
        <dbReference type="Rhea" id="RHEA-COMP:12313"/>
        <dbReference type="Rhea" id="RHEA-COMP:12314"/>
        <dbReference type="ChEBI" id="CHEBI:15377"/>
        <dbReference type="ChEBI" id="CHEBI:16044"/>
        <dbReference type="ChEBI" id="CHEBI:29950"/>
        <dbReference type="ChEBI" id="CHEBI:45764"/>
        <dbReference type="ChEBI" id="CHEBI:50058"/>
        <dbReference type="EC" id="1.8.4.12"/>
    </reaction>
</comment>
<name>A0AAV9IL78_9RHOD</name>
<evidence type="ECO:0000313" key="9">
    <source>
        <dbReference type="Proteomes" id="UP001300502"/>
    </source>
</evidence>
<dbReference type="PANTHER" id="PTHR10173:SF52">
    <property type="entry name" value="METHIONINE-R-SULFOXIDE REDUCTASE B1"/>
    <property type="match status" value="1"/>
</dbReference>
<dbReference type="Proteomes" id="UP001300502">
    <property type="component" value="Unassembled WGS sequence"/>
</dbReference>
<dbReference type="PROSITE" id="PS51790">
    <property type="entry name" value="MSRB"/>
    <property type="match status" value="1"/>
</dbReference>
<evidence type="ECO:0000313" key="8">
    <source>
        <dbReference type="EMBL" id="KAK4528014.1"/>
    </source>
</evidence>
<organism evidence="8 9">
    <name type="scientific">Galdieria yellowstonensis</name>
    <dbReference type="NCBI Taxonomy" id="3028027"/>
    <lineage>
        <taxon>Eukaryota</taxon>
        <taxon>Rhodophyta</taxon>
        <taxon>Bangiophyceae</taxon>
        <taxon>Galdieriales</taxon>
        <taxon>Galdieriaceae</taxon>
        <taxon>Galdieria</taxon>
    </lineage>
</organism>
<dbReference type="InterPro" id="IPR011057">
    <property type="entry name" value="Mss4-like_sf"/>
</dbReference>
<dbReference type="PANTHER" id="PTHR10173">
    <property type="entry name" value="METHIONINE SULFOXIDE REDUCTASE"/>
    <property type="match status" value="1"/>
</dbReference>
<comment type="cofactor">
    <cofactor evidence="6">
        <name>Zn(2+)</name>
        <dbReference type="ChEBI" id="CHEBI:29105"/>
    </cofactor>
    <text evidence="6">Binds 1 zinc ion per subunit.</text>
</comment>
<dbReference type="HAMAP" id="MF_01400">
    <property type="entry name" value="MsrB"/>
    <property type="match status" value="1"/>
</dbReference>
<dbReference type="Gene3D" id="2.170.150.20">
    <property type="entry name" value="Peptide methionine sulfoxide reductase"/>
    <property type="match status" value="1"/>
</dbReference>
<reference evidence="8 9" key="1">
    <citation type="submission" date="2022-07" db="EMBL/GenBank/DDBJ databases">
        <title>Genome-wide signatures of adaptation to extreme environments.</title>
        <authorList>
            <person name="Cho C.H."/>
            <person name="Yoon H.S."/>
        </authorList>
    </citation>
    <scope>NUCLEOTIDE SEQUENCE [LARGE SCALE GENOMIC DNA]</scope>
    <source>
        <strain evidence="8 9">108.79 E11</strain>
    </source>
</reference>
<dbReference type="EMBL" id="JANCYU010000058">
    <property type="protein sequence ID" value="KAK4528014.1"/>
    <property type="molecule type" value="Genomic_DNA"/>
</dbReference>
<dbReference type="GO" id="GO:0046872">
    <property type="term" value="F:metal ion binding"/>
    <property type="evidence" value="ECO:0007669"/>
    <property type="project" value="UniProtKB-KW"/>
</dbReference>
<evidence type="ECO:0000256" key="3">
    <source>
        <dbReference type="ARBA" id="ARBA00022833"/>
    </source>
</evidence>
<proteinExistence type="inferred from homology"/>
<keyword evidence="3 6" id="KW-0862">Zinc</keyword>